<dbReference type="InterPro" id="IPR032675">
    <property type="entry name" value="LRR_dom_sf"/>
</dbReference>
<dbReference type="eggNOG" id="KOG1947">
    <property type="taxonomic scope" value="Eukaryota"/>
</dbReference>
<dbReference type="InterPro" id="IPR001611">
    <property type="entry name" value="Leu-rich_rpt"/>
</dbReference>
<dbReference type="HOGENOM" id="CLU_1771428_0_0_1"/>
<dbReference type="InParanoid" id="D7TH08"/>
<dbReference type="PaxDb" id="29760-VIT_12s0035g00130.t01"/>
<dbReference type="OrthoDB" id="423607at2759"/>
<reference evidence="2" key="1">
    <citation type="journal article" date="2007" name="Nature">
        <title>The grapevine genome sequence suggests ancestral hexaploidization in major angiosperm phyla.</title>
        <authorList>
            <consortium name="The French-Italian Public Consortium for Grapevine Genome Characterization."/>
            <person name="Jaillon O."/>
            <person name="Aury J.-M."/>
            <person name="Noel B."/>
            <person name="Policriti A."/>
            <person name="Clepet C."/>
            <person name="Casagrande A."/>
            <person name="Choisne N."/>
            <person name="Aubourg S."/>
            <person name="Vitulo N."/>
            <person name="Jubin C."/>
            <person name="Vezzi A."/>
            <person name="Legeai F."/>
            <person name="Hugueney P."/>
            <person name="Dasilva C."/>
            <person name="Horner D."/>
            <person name="Mica E."/>
            <person name="Jublot D."/>
            <person name="Poulain J."/>
            <person name="Bruyere C."/>
            <person name="Billault A."/>
            <person name="Segurens B."/>
            <person name="Gouyvenoux M."/>
            <person name="Ugarte E."/>
            <person name="Cattonaro F."/>
            <person name="Anthouard V."/>
            <person name="Vico V."/>
            <person name="Del Fabbro C."/>
            <person name="Alaux M."/>
            <person name="Di Gaspero G."/>
            <person name="Dumas V."/>
            <person name="Felice N."/>
            <person name="Paillard S."/>
            <person name="Juman I."/>
            <person name="Moroldo M."/>
            <person name="Scalabrin S."/>
            <person name="Canaguier A."/>
            <person name="Le Clainche I."/>
            <person name="Malacrida G."/>
            <person name="Durand E."/>
            <person name="Pesole G."/>
            <person name="Laucou V."/>
            <person name="Chatelet P."/>
            <person name="Merdinoglu D."/>
            <person name="Delledonne M."/>
            <person name="Pezzotti M."/>
            <person name="Lecharny A."/>
            <person name="Scarpelli C."/>
            <person name="Artiguenave F."/>
            <person name="Pe M.E."/>
            <person name="Valle G."/>
            <person name="Morgante M."/>
            <person name="Caboche M."/>
            <person name="Adam-Blondon A.-F."/>
            <person name="Weissenbach J."/>
            <person name="Quetier F."/>
            <person name="Wincker P."/>
        </authorList>
    </citation>
    <scope>NUCLEOTIDE SEQUENCE [LARGE SCALE GENOMIC DNA]</scope>
    <source>
        <strain evidence="2">cv. Pinot noir / PN40024</strain>
    </source>
</reference>
<evidence type="ECO:0000313" key="1">
    <source>
        <dbReference type="EMBL" id="CBI29780.3"/>
    </source>
</evidence>
<dbReference type="Pfam" id="PF13516">
    <property type="entry name" value="LRR_6"/>
    <property type="match status" value="1"/>
</dbReference>
<evidence type="ECO:0000313" key="2">
    <source>
        <dbReference type="Proteomes" id="UP000009183"/>
    </source>
</evidence>
<accession>D7TH08</accession>
<organism evidence="1 2">
    <name type="scientific">Vitis vinifera</name>
    <name type="common">Grape</name>
    <dbReference type="NCBI Taxonomy" id="29760"/>
    <lineage>
        <taxon>Eukaryota</taxon>
        <taxon>Viridiplantae</taxon>
        <taxon>Streptophyta</taxon>
        <taxon>Embryophyta</taxon>
        <taxon>Tracheophyta</taxon>
        <taxon>Spermatophyta</taxon>
        <taxon>Magnoliopsida</taxon>
        <taxon>eudicotyledons</taxon>
        <taxon>Gunneridae</taxon>
        <taxon>Pentapetalae</taxon>
        <taxon>rosids</taxon>
        <taxon>Vitales</taxon>
        <taxon>Vitaceae</taxon>
        <taxon>Viteae</taxon>
        <taxon>Vitis</taxon>
    </lineage>
</organism>
<dbReference type="AlphaFoldDB" id="D7TH08"/>
<proteinExistence type="predicted"/>
<keyword evidence="2" id="KW-1185">Reference proteome</keyword>
<dbReference type="SUPFAM" id="SSF52047">
    <property type="entry name" value="RNI-like"/>
    <property type="match status" value="1"/>
</dbReference>
<sequence length="147" mass="16216">MAMAYPMLEELRLKRMVMTDESLELISRSFKNFKVLVLSSCEGFSTDGLAAIAANCRNLTELDLRESEVDDFSGHWLTHFPDSCISLVSLNISCLASGVSFSALERLVGRCPSLRTLRPKLMLRMDALGLPMARTLGLSWSPGPKGC</sequence>
<dbReference type="Gene3D" id="3.80.10.10">
    <property type="entry name" value="Ribonuclease Inhibitor"/>
    <property type="match status" value="1"/>
</dbReference>
<dbReference type="PANTHER" id="PTHR13318">
    <property type="entry name" value="PARTNER OF PAIRED, ISOFORM B-RELATED"/>
    <property type="match status" value="1"/>
</dbReference>
<dbReference type="Proteomes" id="UP000009183">
    <property type="component" value="Chromosome 12"/>
</dbReference>
<protein>
    <submittedName>
        <fullName evidence="1">Uncharacterized protein</fullName>
    </submittedName>
</protein>
<gene>
    <name evidence="1" type="ordered locus">VIT_12s0035g00130</name>
</gene>
<name>D7TH08_VITVI</name>
<dbReference type="STRING" id="29760.D7TH08"/>
<dbReference type="OMA" id="MAYPMLE"/>
<dbReference type="GO" id="GO:0005737">
    <property type="term" value="C:cytoplasm"/>
    <property type="evidence" value="ECO:0000318"/>
    <property type="project" value="GO_Central"/>
</dbReference>
<dbReference type="EMBL" id="FN595990">
    <property type="protein sequence ID" value="CBI29780.3"/>
    <property type="molecule type" value="Genomic_DNA"/>
</dbReference>